<dbReference type="GO" id="GO:0003682">
    <property type="term" value="F:chromatin binding"/>
    <property type="evidence" value="ECO:0007669"/>
    <property type="project" value="EnsemblFungi"/>
</dbReference>
<evidence type="ECO:0000313" key="14">
    <source>
        <dbReference type="Proteomes" id="UP000094112"/>
    </source>
</evidence>
<evidence type="ECO:0000256" key="8">
    <source>
        <dbReference type="ARBA" id="ARBA00023067"/>
    </source>
</evidence>
<proteinExistence type="inferred from homology"/>
<dbReference type="Gene3D" id="3.30.70.1620">
    <property type="match status" value="1"/>
</dbReference>
<dbReference type="PROSITE" id="PS50192">
    <property type="entry name" value="T_SNARE"/>
    <property type="match status" value="1"/>
</dbReference>
<evidence type="ECO:0000256" key="4">
    <source>
        <dbReference type="ARBA" id="ARBA00022741"/>
    </source>
</evidence>
<dbReference type="InterPro" id="IPR000727">
    <property type="entry name" value="T_SNARE_dom"/>
</dbReference>
<dbReference type="GeneID" id="30198539"/>
<dbReference type="Gene3D" id="3.40.50.300">
    <property type="entry name" value="P-loop containing nucleotide triphosphate hydrolases"/>
    <property type="match status" value="2"/>
</dbReference>
<dbReference type="EMBL" id="KV454208">
    <property type="protein sequence ID" value="ODQ61721.1"/>
    <property type="molecule type" value="Genomic_DNA"/>
</dbReference>
<dbReference type="Gene3D" id="1.20.1060.20">
    <property type="match status" value="1"/>
</dbReference>
<dbReference type="Proteomes" id="UP000094112">
    <property type="component" value="Unassembled WGS sequence"/>
</dbReference>
<dbReference type="SMART" id="SM00968">
    <property type="entry name" value="SMC_hinge"/>
    <property type="match status" value="1"/>
</dbReference>
<feature type="coiled-coil region" evidence="11">
    <location>
        <begin position="960"/>
        <end position="1009"/>
    </location>
</feature>
<evidence type="ECO:0000259" key="12">
    <source>
        <dbReference type="PROSITE" id="PS50192"/>
    </source>
</evidence>
<keyword evidence="14" id="KW-1185">Reference proteome</keyword>
<feature type="coiled-coil region" evidence="11">
    <location>
        <begin position="682"/>
        <end position="709"/>
    </location>
</feature>
<dbReference type="GO" id="GO:0003680">
    <property type="term" value="F:minor groove of adenine-thymine-rich DNA binding"/>
    <property type="evidence" value="ECO:0007669"/>
    <property type="project" value="EnsemblFungi"/>
</dbReference>
<evidence type="ECO:0000256" key="3">
    <source>
        <dbReference type="ARBA" id="ARBA00022618"/>
    </source>
</evidence>
<comment type="similarity">
    <text evidence="2">Belongs to the SMC family. SMC2 subfamily.</text>
</comment>
<dbReference type="InterPro" id="IPR010935">
    <property type="entry name" value="SMC_hinge"/>
</dbReference>
<evidence type="ECO:0000313" key="13">
    <source>
        <dbReference type="EMBL" id="ODQ61721.1"/>
    </source>
</evidence>
<dbReference type="GO" id="GO:0003690">
    <property type="term" value="F:double-stranded DNA binding"/>
    <property type="evidence" value="ECO:0007669"/>
    <property type="project" value="EnsemblFungi"/>
</dbReference>
<dbReference type="InterPro" id="IPR027417">
    <property type="entry name" value="P-loop_NTPase"/>
</dbReference>
<feature type="coiled-coil region" evidence="11">
    <location>
        <begin position="746"/>
        <end position="917"/>
    </location>
</feature>
<keyword evidence="6" id="KW-0067">ATP-binding</keyword>
<dbReference type="GO" id="GO:0000776">
    <property type="term" value="C:kinetochore"/>
    <property type="evidence" value="ECO:0007669"/>
    <property type="project" value="EnsemblFungi"/>
</dbReference>
<dbReference type="FunFam" id="3.40.50.300:FF:000278">
    <property type="entry name" value="Structural maintenance of chromosomes 2"/>
    <property type="match status" value="1"/>
</dbReference>
<dbReference type="GO" id="GO:0034506">
    <property type="term" value="C:chromosome, centromeric core domain"/>
    <property type="evidence" value="ECO:0007669"/>
    <property type="project" value="EnsemblFungi"/>
</dbReference>
<dbReference type="GO" id="GO:0005730">
    <property type="term" value="C:nucleolus"/>
    <property type="evidence" value="ECO:0007669"/>
    <property type="project" value="EnsemblFungi"/>
</dbReference>
<evidence type="ECO:0000256" key="10">
    <source>
        <dbReference type="ARBA" id="ARBA00023306"/>
    </source>
</evidence>
<dbReference type="Pfam" id="PF06470">
    <property type="entry name" value="SMC_hinge"/>
    <property type="match status" value="1"/>
</dbReference>
<evidence type="ECO:0000256" key="5">
    <source>
        <dbReference type="ARBA" id="ARBA00022776"/>
    </source>
</evidence>
<keyword evidence="9" id="KW-0539">Nucleus</keyword>
<evidence type="ECO:0000256" key="1">
    <source>
        <dbReference type="ARBA" id="ARBA00004123"/>
    </source>
</evidence>
<reference evidence="13 14" key="1">
    <citation type="journal article" date="2016" name="Proc. Natl. Acad. Sci. U.S.A.">
        <title>Comparative genomics of biotechnologically important yeasts.</title>
        <authorList>
            <person name="Riley R."/>
            <person name="Haridas S."/>
            <person name="Wolfe K.H."/>
            <person name="Lopes M.R."/>
            <person name="Hittinger C.T."/>
            <person name="Goeker M."/>
            <person name="Salamov A.A."/>
            <person name="Wisecaver J.H."/>
            <person name="Long T.M."/>
            <person name="Calvey C.H."/>
            <person name="Aerts A.L."/>
            <person name="Barry K.W."/>
            <person name="Choi C."/>
            <person name="Clum A."/>
            <person name="Coughlan A.Y."/>
            <person name="Deshpande S."/>
            <person name="Douglass A.P."/>
            <person name="Hanson S.J."/>
            <person name="Klenk H.-P."/>
            <person name="LaButti K.M."/>
            <person name="Lapidus A."/>
            <person name="Lindquist E.A."/>
            <person name="Lipzen A.M."/>
            <person name="Meier-Kolthoff J.P."/>
            <person name="Ohm R.A."/>
            <person name="Otillar R.P."/>
            <person name="Pangilinan J.L."/>
            <person name="Peng Y."/>
            <person name="Rokas A."/>
            <person name="Rosa C.A."/>
            <person name="Scheuner C."/>
            <person name="Sibirny A.A."/>
            <person name="Slot J.C."/>
            <person name="Stielow J.B."/>
            <person name="Sun H."/>
            <person name="Kurtzman C.P."/>
            <person name="Blackwell M."/>
            <person name="Grigoriev I.V."/>
            <person name="Jeffries T.W."/>
        </authorList>
    </citation>
    <scope>NUCLEOTIDE SEQUENCE [LARGE SCALE GENOMIC DNA]</scope>
    <source>
        <strain evidence="14">ATCC 58044 / CBS 1984 / NCYC 433 / NRRL Y-366-8</strain>
    </source>
</reference>
<dbReference type="GO" id="GO:0000796">
    <property type="term" value="C:condensin complex"/>
    <property type="evidence" value="ECO:0007669"/>
    <property type="project" value="EnsemblFungi"/>
</dbReference>
<dbReference type="GO" id="GO:0070550">
    <property type="term" value="P:rDNA chromatin condensation"/>
    <property type="evidence" value="ECO:0007669"/>
    <property type="project" value="EnsemblFungi"/>
</dbReference>
<keyword evidence="3" id="KW-0132">Cell division</keyword>
<dbReference type="InterPro" id="IPR027120">
    <property type="entry name" value="Smc2_ABC"/>
</dbReference>
<dbReference type="STRING" id="683960.A0A1E3P8J2"/>
<dbReference type="Pfam" id="PF02463">
    <property type="entry name" value="SMC_N"/>
    <property type="match status" value="1"/>
</dbReference>
<dbReference type="GO" id="GO:0051301">
    <property type="term" value="P:cell division"/>
    <property type="evidence" value="ECO:0007669"/>
    <property type="project" value="UniProtKB-KW"/>
</dbReference>
<dbReference type="FunFam" id="1.20.1060.20:FF:000005">
    <property type="entry name" value="Structural maintenance of chromosomes 2"/>
    <property type="match status" value="1"/>
</dbReference>
<dbReference type="SUPFAM" id="SSF75553">
    <property type="entry name" value="Smc hinge domain"/>
    <property type="match status" value="1"/>
</dbReference>
<dbReference type="InterPro" id="IPR036277">
    <property type="entry name" value="SMC_hinge_sf"/>
</dbReference>
<evidence type="ECO:0000256" key="11">
    <source>
        <dbReference type="SAM" id="Coils"/>
    </source>
</evidence>
<dbReference type="FunFam" id="3.40.50.300:FF:000385">
    <property type="entry name" value="Structural maintenance of chromosomes 2"/>
    <property type="match status" value="1"/>
</dbReference>
<feature type="domain" description="T-SNARE coiled-coil homology" evidence="12">
    <location>
        <begin position="831"/>
        <end position="877"/>
    </location>
</feature>
<keyword evidence="8" id="KW-0226">DNA condensation</keyword>
<evidence type="ECO:0000256" key="2">
    <source>
        <dbReference type="ARBA" id="ARBA00005231"/>
    </source>
</evidence>
<dbReference type="GO" id="GO:1990814">
    <property type="term" value="F:DNA/DNA annealing activity"/>
    <property type="evidence" value="ECO:0007669"/>
    <property type="project" value="EnsemblFungi"/>
</dbReference>
<organism evidence="13 14">
    <name type="scientific">Wickerhamomyces anomalus (strain ATCC 58044 / CBS 1984 / NCYC 433 / NRRL Y-366-8)</name>
    <name type="common">Yeast</name>
    <name type="synonym">Hansenula anomala</name>
    <dbReference type="NCBI Taxonomy" id="683960"/>
    <lineage>
        <taxon>Eukaryota</taxon>
        <taxon>Fungi</taxon>
        <taxon>Dikarya</taxon>
        <taxon>Ascomycota</taxon>
        <taxon>Saccharomycotina</taxon>
        <taxon>Saccharomycetes</taxon>
        <taxon>Phaffomycetales</taxon>
        <taxon>Wickerhamomycetaceae</taxon>
        <taxon>Wickerhamomyces</taxon>
    </lineage>
</organism>
<keyword evidence="4" id="KW-0547">Nucleotide-binding</keyword>
<accession>A0A1E3P8J2</accession>
<dbReference type="RefSeq" id="XP_019040928.1">
    <property type="nucleotide sequence ID" value="XM_019181293.1"/>
</dbReference>
<gene>
    <name evidence="13" type="ORF">WICANDRAFT_26698</name>
</gene>
<name>A0A1E3P8J2_WICAA</name>
<dbReference type="PANTHER" id="PTHR43977">
    <property type="entry name" value="STRUCTURAL MAINTENANCE OF CHROMOSOMES PROTEIN 3"/>
    <property type="match status" value="1"/>
</dbReference>
<evidence type="ECO:0000256" key="6">
    <source>
        <dbReference type="ARBA" id="ARBA00022840"/>
    </source>
</evidence>
<keyword evidence="7 11" id="KW-0175">Coiled coil</keyword>
<dbReference type="PIRSF" id="PIRSF005719">
    <property type="entry name" value="SMC"/>
    <property type="match status" value="1"/>
</dbReference>
<dbReference type="GO" id="GO:0016887">
    <property type="term" value="F:ATP hydrolysis activity"/>
    <property type="evidence" value="ECO:0007669"/>
    <property type="project" value="EnsemblFungi"/>
</dbReference>
<sequence length="1169" mass="131987">MRVEELIIDGFKSYATRTVISGWDAQFNAITGLNGSGKSNILDAICFVLGISSMSTVRASNLQDLIYKRGQAGVTKASVTIVFDNNDTAKSPIGFESVPKISVTRQIVLGGTSKYLINGHRAQQQAVLQLFQSVQLNINNPNFLIMQGKITKVLNMKPAEILSLIEEAAGTKMFEDRKDKAEKTMAKKETKLQEIRSLLAEEIEPKLEKLRNEKRMFLEFQQTQSDLEKLSRVVNAHDFTKYSKRFYKLKEEYESKQSIMENSSSEIERLTNEIATLTEDLEKFKERKAQEAKKGNKLKDLEARQNELSKTITRLNTSKGIISENMKDEEKKKQKLINQIQTLELDIEKRLNAHKNLEQEYNQAKSRLSELKETHTKKEELLSTLTTGVSSKGKSGGYNAQLQEEKQKLAAANVSIQQSKMKVEHLVSDNKSNQPKLTKAKKEHEAFLQEINQLKQKQADLEGQLTKVGFDPSKVKDLKRREVEINRELHKVTNEVNYLKRKVANLEFSYTKPTSNFNARSVKGVVAQLFSLDEDKAASATALEVAAGGRLYNIVVDNEVTGSQLLERGQLRKRVTIIPLNKIAARTLSQQQVHIAKELCPGKVELALNLIGYEAEVSRAMEFIFGTRLLCEDADTAKKVTFHPQVRARSVTLQGDVYDPEGTLSGGSRKNNGSVLVNIQNYNKVNNHLKSLQNDLKNFQFELSNEQELSDKTKSIQNELSLTSHQIQLAEKNLRTNASSQILYKFENNEKEIQELTEAVQEKQGLVQSINNEIAKIENDMKEFSSNRGSKLQELEKEVGSLAAEASKLEQQLNNAEDTFQSSQIELEQLGGELQTAKESVGDVDATIEDLKTQAVSVEKELQDQGKLIDEINAQIDVERENQVGINEEIAELNKVLKSKNQQVNDIKLNSQKLTHEVEKLAGSYKSLGKHLEELVEENSWLNDENIVNSVIQQYPNINLDECHEQIARLNERFQGMKRKVNSNIMSMIDNVEKKETALKQMIKTIEKDKSKIEETIVTLNEYKRDTLVKTWEKVSTDFGQIFGDLLPSSFSKLVPPEGKDVTEGLEVKVRLGKVWKESLVELSGGQRSLIALSLILALLQFKPAPMYILDEVDAALDLSHTQNIGHLIKTRFKGSQFIIVSLKEGMFTNANRVFRTRFQDGTSVVSVM</sequence>
<evidence type="ECO:0000256" key="7">
    <source>
        <dbReference type="ARBA" id="ARBA00023054"/>
    </source>
</evidence>
<protein>
    <recommendedName>
        <fullName evidence="12">t-SNARE coiled-coil homology domain-containing protein</fullName>
    </recommendedName>
</protein>
<dbReference type="AlphaFoldDB" id="A0A1E3P8J2"/>
<evidence type="ECO:0000256" key="9">
    <source>
        <dbReference type="ARBA" id="ARBA00023242"/>
    </source>
</evidence>
<dbReference type="GO" id="GO:0000791">
    <property type="term" value="C:euchromatin"/>
    <property type="evidence" value="ECO:0007669"/>
    <property type="project" value="EnsemblFungi"/>
</dbReference>
<feature type="coiled-coil region" evidence="11">
    <location>
        <begin position="253"/>
        <end position="495"/>
    </location>
</feature>
<dbReference type="SUPFAM" id="SSF52540">
    <property type="entry name" value="P-loop containing nucleoside triphosphate hydrolases"/>
    <property type="match status" value="1"/>
</dbReference>
<dbReference type="InterPro" id="IPR024704">
    <property type="entry name" value="SMC"/>
</dbReference>
<dbReference type="GO" id="GO:0007076">
    <property type="term" value="P:mitotic chromosome condensation"/>
    <property type="evidence" value="ECO:0007669"/>
    <property type="project" value="EnsemblFungi"/>
</dbReference>
<dbReference type="Gene3D" id="1.10.287.1490">
    <property type="match status" value="1"/>
</dbReference>
<dbReference type="OrthoDB" id="10255539at2759"/>
<dbReference type="GO" id="GO:0070058">
    <property type="term" value="P:tRNA gene clustering"/>
    <property type="evidence" value="ECO:0007669"/>
    <property type="project" value="EnsemblFungi"/>
</dbReference>
<keyword evidence="5" id="KW-0498">Mitosis</keyword>
<comment type="subcellular location">
    <subcellularLocation>
        <location evidence="1">Nucleus</location>
    </subcellularLocation>
</comment>
<dbReference type="CDD" id="cd03273">
    <property type="entry name" value="ABC_SMC2_euk"/>
    <property type="match status" value="1"/>
</dbReference>
<dbReference type="GO" id="GO:1903342">
    <property type="term" value="P:negative regulation of meiotic DNA double-strand break formation"/>
    <property type="evidence" value="ECO:0007669"/>
    <property type="project" value="EnsemblFungi"/>
</dbReference>
<dbReference type="GO" id="GO:0005737">
    <property type="term" value="C:cytoplasm"/>
    <property type="evidence" value="ECO:0007669"/>
    <property type="project" value="EnsemblFungi"/>
</dbReference>
<dbReference type="InterPro" id="IPR003395">
    <property type="entry name" value="RecF/RecN/SMC_N"/>
</dbReference>
<keyword evidence="10" id="KW-0131">Cell cycle</keyword>
<dbReference type="GO" id="GO:0005524">
    <property type="term" value="F:ATP binding"/>
    <property type="evidence" value="ECO:0007669"/>
    <property type="project" value="UniProtKB-KW"/>
</dbReference>